<dbReference type="AlphaFoldDB" id="A0A0A7CM75"/>
<dbReference type="EMBL" id="KM038501">
    <property type="protein sequence ID" value="AIG55962.1"/>
    <property type="molecule type" value="Genomic_DNA"/>
</dbReference>
<reference evidence="2" key="1">
    <citation type="journal article" date="2014" name="Genome Biol. Evol.">
        <title>The secreted proteins of Achlya hypogyna and Thraustotheca clavata identify the ancestral oomycete secretome and reveal gene acquisitions by horizontal gene transfer.</title>
        <authorList>
            <person name="Misner I."/>
            <person name="Blouin N."/>
            <person name="Leonard G."/>
            <person name="Richards T.A."/>
            <person name="Lane C.E."/>
        </authorList>
    </citation>
    <scope>NUCLEOTIDE SEQUENCE</scope>
    <source>
        <strain evidence="2">ATCC 48635</strain>
    </source>
</reference>
<sequence>MKFTPLVLIATGAVALNVSSNHNATALHKGGAETIEFTVKDRFPRAQWGIQRGRWVPPNHHCPIHRRRLGSPEGWDDMFPCAEVKLIDAWMTTWGSVVNTRCDDCRGGHAWEVIMSSRSSIDMLRNVQDDRCLEVQYVGGGGTGLRVFGGQPCNAWTYSTGRVATLIRNKIWTDACLAISDGGDARMEKCDFSLINNPEAHVYKDNQDQLFVFIA</sequence>
<keyword evidence="1" id="KW-0732">Signal</keyword>
<feature type="chain" id="PRO_5012587909" evidence="1">
    <location>
        <begin position="16"/>
        <end position="215"/>
    </location>
</feature>
<dbReference type="InterPro" id="IPR035992">
    <property type="entry name" value="Ricin_B-like_lectins"/>
</dbReference>
<accession>A0A0A7CM75</accession>
<protein>
    <submittedName>
        <fullName evidence="2">Secreted protein</fullName>
    </submittedName>
</protein>
<feature type="signal peptide" evidence="1">
    <location>
        <begin position="1"/>
        <end position="15"/>
    </location>
</feature>
<evidence type="ECO:0000256" key="1">
    <source>
        <dbReference type="SAM" id="SignalP"/>
    </source>
</evidence>
<organism evidence="2">
    <name type="scientific">Achlya hypogyna</name>
    <name type="common">Oomycete</name>
    <name type="synonym">Protoachlya hypogyna</name>
    <dbReference type="NCBI Taxonomy" id="1202772"/>
    <lineage>
        <taxon>Eukaryota</taxon>
        <taxon>Sar</taxon>
        <taxon>Stramenopiles</taxon>
        <taxon>Oomycota</taxon>
        <taxon>Saprolegniomycetes</taxon>
        <taxon>Saprolegniales</taxon>
        <taxon>Achlyaceae</taxon>
        <taxon>Achlya</taxon>
    </lineage>
</organism>
<dbReference type="SUPFAM" id="SSF50370">
    <property type="entry name" value="Ricin B-like lectins"/>
    <property type="match status" value="1"/>
</dbReference>
<proteinExistence type="predicted"/>
<evidence type="ECO:0000313" key="2">
    <source>
        <dbReference type="EMBL" id="AIG55962.1"/>
    </source>
</evidence>
<name>A0A0A7CM75_ACHHY</name>